<organism evidence="2 3">
    <name type="scientific">Scophthalmus maximus</name>
    <name type="common">Turbot</name>
    <name type="synonym">Psetta maxima</name>
    <dbReference type="NCBI Taxonomy" id="52904"/>
    <lineage>
        <taxon>Eukaryota</taxon>
        <taxon>Metazoa</taxon>
        <taxon>Chordata</taxon>
        <taxon>Craniata</taxon>
        <taxon>Vertebrata</taxon>
        <taxon>Euteleostomi</taxon>
        <taxon>Actinopterygii</taxon>
        <taxon>Neopterygii</taxon>
        <taxon>Teleostei</taxon>
        <taxon>Neoteleostei</taxon>
        <taxon>Acanthomorphata</taxon>
        <taxon>Carangaria</taxon>
        <taxon>Pleuronectiformes</taxon>
        <taxon>Pleuronectoidei</taxon>
        <taxon>Scophthalmidae</taxon>
        <taxon>Scophthalmus</taxon>
    </lineage>
</organism>
<dbReference type="Proteomes" id="UP000438429">
    <property type="component" value="Unassembled WGS sequence"/>
</dbReference>
<feature type="region of interest" description="Disordered" evidence="1">
    <location>
        <begin position="1"/>
        <end position="91"/>
    </location>
</feature>
<evidence type="ECO:0000313" key="3">
    <source>
        <dbReference type="Proteomes" id="UP000438429"/>
    </source>
</evidence>
<accession>A0A6A4T1V6</accession>
<reference evidence="2 3" key="1">
    <citation type="submission" date="2019-06" db="EMBL/GenBank/DDBJ databases">
        <title>Draft genomes of female and male turbot (Scophthalmus maximus).</title>
        <authorList>
            <person name="Xu H."/>
            <person name="Xu X.-W."/>
            <person name="Shao C."/>
            <person name="Chen S."/>
        </authorList>
    </citation>
    <scope>NUCLEOTIDE SEQUENCE [LARGE SCALE GENOMIC DNA]</scope>
    <source>
        <strain evidence="2">Ysfricsl-2016a</strain>
        <tissue evidence="2">Blood</tissue>
    </source>
</reference>
<proteinExistence type="predicted"/>
<dbReference type="EMBL" id="VEVO01000008">
    <property type="protein sequence ID" value="KAF0038979.1"/>
    <property type="molecule type" value="Genomic_DNA"/>
</dbReference>
<comment type="caution">
    <text evidence="2">The sequence shown here is derived from an EMBL/GenBank/DDBJ whole genome shotgun (WGS) entry which is preliminary data.</text>
</comment>
<name>A0A6A4T1V6_SCOMX</name>
<sequence>MTLQVGGRYAPAGALHGDAVTTAAPSPPASASSAPPGARTQRQGQVTGLGHKPHTFSSRKEGRKKGRKEDRPLGKHEHRVRTDSLAGAHLPLTPSASSSAAEFEFKYGRHAVSSLSWDQADEVKHFAPVFDKFNDRAHCYKFILYFFSYLSPSFRRHFKKQNKLVYRGECGVIESRVFTVDGFTWLDLQALLINRRHRPVSLDAKKLNSPDQQ</sequence>
<dbReference type="AlphaFoldDB" id="A0A6A4T1V6"/>
<evidence type="ECO:0000256" key="1">
    <source>
        <dbReference type="SAM" id="MobiDB-lite"/>
    </source>
</evidence>
<gene>
    <name evidence="2" type="ORF">F2P81_009463</name>
</gene>
<evidence type="ECO:0000313" key="2">
    <source>
        <dbReference type="EMBL" id="KAF0038979.1"/>
    </source>
</evidence>
<protein>
    <submittedName>
        <fullName evidence="2">Uncharacterized protein</fullName>
    </submittedName>
</protein>